<keyword evidence="9" id="KW-0511">Multifunctional enzyme</keyword>
<keyword evidence="7" id="KW-0560">Oxidoreductase</keyword>
<dbReference type="InterPro" id="IPR031717">
    <property type="entry name" value="ODO-1/KGD_C"/>
</dbReference>
<dbReference type="Gene3D" id="3.40.50.12470">
    <property type="match status" value="1"/>
</dbReference>
<evidence type="ECO:0000256" key="7">
    <source>
        <dbReference type="ARBA" id="ARBA00023002"/>
    </source>
</evidence>
<dbReference type="GO" id="GO:0045252">
    <property type="term" value="C:oxoglutarate dehydrogenase complex"/>
    <property type="evidence" value="ECO:0007669"/>
    <property type="project" value="TreeGrafter"/>
</dbReference>
<dbReference type="UniPathway" id="UPA00223">
    <property type="reaction ID" value="UER00997"/>
</dbReference>
<dbReference type="Gene3D" id="3.40.50.970">
    <property type="match status" value="1"/>
</dbReference>
<evidence type="ECO:0000256" key="4">
    <source>
        <dbReference type="ARBA" id="ARBA00012280"/>
    </source>
</evidence>
<sequence>MADDSSPQITGPNAWLVDEMFEQYRNDPDSVSASWKEFFHGYRPTAGPLSASNTAASTAATASAPAASGTSSAPAATPDAEPGTPLRGAAARIVANMESSLTVPTATSFREVPAKLLEVNRKTINNFLTRSRSGKVSFTHIIGYAIVRAITEATPVMNSAYHEGSDGKPYVVKHEHLNLGLAVDQEKSDGSRSLLVPCIKAADTMDFAGFLDAYEELIRKVRSNKLTPDDFAGVTVSLTNPGTIGTVQSVPRLMPGQGLIVGVGSLDYPAAYQGADPATIAGLGLSKVMTITSTYDHRIIQGAESGLFLKRVHELLMGEHEFYEHVFRSLGVPYEAVEWGRDTNAFGREEAMLEKQMKVQTLINMHRVRGHLISDLDPLEAEEPYLHPELDPASYGLTIWDLDRVFLTGGIAGHKHMKLDEILDVLRDAYCRTIGIEYMHIQDPVEKRWIQQQVEGVTFSLTTEEKRHILDRLNAAEALEKFLATKYLGQKRFGIEGGESAIPLLDAVLSEAADASMHSAVLGMAHRGRLNVLVNIVGKSHEQLFTEFEGNIDPESIQGSGDVKYHLGQTGMFTSPAGNTVQVELAANPSHLEAVDPVVVGMARAKMDRIEPPGNYPVLSVLVHGDAAFAGQGVVAETLNLSDIRGYRVGGTIHVIINNQLGFTTNPTEARSSEYPTDVAKMIQAPIFHVNGDDPEAVVRVARLAFAYRQQFHKDVVIDMVCYRRHGHNEGDDPSYTQPLMYKRIEARRSVRKLYTEALVRKGDISLEDAEAALDDFQTRLQAALDETRSHDAPAPLESAPERHYEGVRAHVDTGVPRETLDAVFEHLEFVPEGFTVHPKLAKQFEGRHTMFTVDGEVDWALGEAFAIGSLLYEGTSVRLTGEDSRRGTFSHRHAALIDYETGKDIVPLENTARDGAKFWIYDSLLSEFAALGFEYGYSVDNKDALVLWEGQFGDFMNGAQVIIDQFIVAAEDKWGQTSGLVMLLPHGYEGQGPEHSSARIERFLTLSAGDNIQVCNATTAAQFFHLLRRQVRREIRKPLIVFTPKSGLRAKTSRSPVSELIHGSFQEVLDDSGITDPTAVRRVVFASGKVGVEAQAERDTREAPVAVVRVEQLYPWPYEAVAAILDKYSNADEIVWLQEEPENMGAWNHIKGRLYEAHENTHHIRRVSRQESASPATGNLSIHKAELHDLMESALGDV</sequence>
<evidence type="ECO:0000256" key="5">
    <source>
        <dbReference type="ARBA" id="ARBA00022723"/>
    </source>
</evidence>
<gene>
    <name evidence="13" type="ORF">UFOPK1392_00111</name>
    <name evidence="14" type="ORF">UFOPK3733_00055</name>
</gene>
<dbReference type="CDD" id="cd02016">
    <property type="entry name" value="TPP_E1_OGDC_like"/>
    <property type="match status" value="1"/>
</dbReference>
<dbReference type="Pfam" id="PF16078">
    <property type="entry name" value="2-oxogl_dehyd_N"/>
    <property type="match status" value="1"/>
</dbReference>
<dbReference type="GO" id="GO:0004591">
    <property type="term" value="F:oxoglutarate dehydrogenase (succinyl-transferring) activity"/>
    <property type="evidence" value="ECO:0007669"/>
    <property type="project" value="UniProtKB-EC"/>
</dbReference>
<evidence type="ECO:0000256" key="3">
    <source>
        <dbReference type="ARBA" id="ARBA00004813"/>
    </source>
</evidence>
<reference evidence="13" key="1">
    <citation type="submission" date="2020-05" db="EMBL/GenBank/DDBJ databases">
        <authorList>
            <person name="Chiriac C."/>
            <person name="Salcher M."/>
            <person name="Ghai R."/>
            <person name="Kavagutti S V."/>
        </authorList>
    </citation>
    <scope>NUCLEOTIDE SEQUENCE</scope>
</reference>
<dbReference type="SUPFAM" id="SSF52518">
    <property type="entry name" value="Thiamin diphosphate-binding fold (THDP-binding)"/>
    <property type="match status" value="2"/>
</dbReference>
<comment type="catalytic activity">
    <reaction evidence="10">
        <text>N(6)-[(R)-dihydrolipoyl]-L-lysyl-[protein] + succinyl-CoA = N(6)-[(R)-S(8)-succinyldihydrolipoyl]-L-lysyl-[protein] + CoA</text>
        <dbReference type="Rhea" id="RHEA:15213"/>
        <dbReference type="Rhea" id="RHEA-COMP:10475"/>
        <dbReference type="Rhea" id="RHEA-COMP:20092"/>
        <dbReference type="ChEBI" id="CHEBI:57287"/>
        <dbReference type="ChEBI" id="CHEBI:57292"/>
        <dbReference type="ChEBI" id="CHEBI:83100"/>
        <dbReference type="ChEBI" id="CHEBI:83120"/>
        <dbReference type="EC" id="2.3.1.61"/>
    </reaction>
</comment>
<dbReference type="Gene3D" id="3.40.50.11610">
    <property type="entry name" value="Multifunctional 2-oxoglutarate metabolism enzyme, C-terminal domain"/>
    <property type="match status" value="1"/>
</dbReference>
<evidence type="ECO:0000256" key="2">
    <source>
        <dbReference type="ARBA" id="ARBA00001964"/>
    </source>
</evidence>
<evidence type="ECO:0000256" key="9">
    <source>
        <dbReference type="ARBA" id="ARBA00023268"/>
    </source>
</evidence>
<feature type="region of interest" description="Disordered" evidence="11">
    <location>
        <begin position="62"/>
        <end position="85"/>
    </location>
</feature>
<dbReference type="Pfam" id="PF02779">
    <property type="entry name" value="Transket_pyr"/>
    <property type="match status" value="1"/>
</dbReference>
<evidence type="ECO:0000256" key="11">
    <source>
        <dbReference type="SAM" id="MobiDB-lite"/>
    </source>
</evidence>
<dbReference type="InterPro" id="IPR023213">
    <property type="entry name" value="CAT-like_dom_sf"/>
</dbReference>
<keyword evidence="5" id="KW-0479">Metal-binding</keyword>
<dbReference type="PIRSF" id="PIRSF000157">
    <property type="entry name" value="Oxoglu_dh_E1"/>
    <property type="match status" value="1"/>
</dbReference>
<dbReference type="InterPro" id="IPR029061">
    <property type="entry name" value="THDP-binding"/>
</dbReference>
<comment type="cofactor">
    <cofactor evidence="2">
        <name>thiamine diphosphate</name>
        <dbReference type="ChEBI" id="CHEBI:58937"/>
    </cofactor>
</comment>
<keyword evidence="8" id="KW-0786">Thiamine pyrophosphate</keyword>
<comment type="pathway">
    <text evidence="3">Carbohydrate metabolism; tricarboxylic acid cycle; succinyl-CoA from 2-oxoglutarate (dehydrogenase route): step 1/1.</text>
</comment>
<dbReference type="NCBIfam" id="NF008907">
    <property type="entry name" value="PRK12270.1"/>
    <property type="match status" value="1"/>
</dbReference>
<feature type="compositionally biased region" description="Low complexity" evidence="11">
    <location>
        <begin position="62"/>
        <end position="80"/>
    </location>
</feature>
<dbReference type="Gene3D" id="1.10.287.1150">
    <property type="entry name" value="TPP helical domain"/>
    <property type="match status" value="1"/>
</dbReference>
<dbReference type="GO" id="GO:0046872">
    <property type="term" value="F:metal ion binding"/>
    <property type="evidence" value="ECO:0007669"/>
    <property type="project" value="UniProtKB-KW"/>
</dbReference>
<dbReference type="Gene3D" id="3.30.559.10">
    <property type="entry name" value="Chloramphenicol acetyltransferase-like domain"/>
    <property type="match status" value="1"/>
</dbReference>
<dbReference type="InterPro" id="IPR042179">
    <property type="entry name" value="KGD_C_sf"/>
</dbReference>
<dbReference type="InterPro" id="IPR005475">
    <property type="entry name" value="Transketolase-like_Pyr-bd"/>
</dbReference>
<accession>A0A6J5YDB7</accession>
<organism evidence="13">
    <name type="scientific">freshwater metagenome</name>
    <dbReference type="NCBI Taxonomy" id="449393"/>
    <lineage>
        <taxon>unclassified sequences</taxon>
        <taxon>metagenomes</taxon>
        <taxon>ecological metagenomes</taxon>
    </lineage>
</organism>
<keyword evidence="6" id="KW-0460">Magnesium</keyword>
<evidence type="ECO:0000256" key="8">
    <source>
        <dbReference type="ARBA" id="ARBA00023052"/>
    </source>
</evidence>
<evidence type="ECO:0000313" key="13">
    <source>
        <dbReference type="EMBL" id="CAB4322377.1"/>
    </source>
</evidence>
<dbReference type="GO" id="GO:0004149">
    <property type="term" value="F:dihydrolipoyllysine-residue succinyltransferase activity"/>
    <property type="evidence" value="ECO:0007669"/>
    <property type="project" value="UniProtKB-EC"/>
</dbReference>
<feature type="domain" description="Transketolase-like pyrimidine-binding" evidence="12">
    <location>
        <begin position="858"/>
        <end position="1051"/>
    </location>
</feature>
<evidence type="ECO:0000313" key="14">
    <source>
        <dbReference type="EMBL" id="CAB4920706.1"/>
    </source>
</evidence>
<dbReference type="GO" id="GO:0005829">
    <property type="term" value="C:cytosol"/>
    <property type="evidence" value="ECO:0007669"/>
    <property type="project" value="TreeGrafter"/>
</dbReference>
<dbReference type="InterPro" id="IPR011603">
    <property type="entry name" value="2oxoglutarate_DH_E1"/>
</dbReference>
<comment type="cofactor">
    <cofactor evidence="1">
        <name>Mg(2+)</name>
        <dbReference type="ChEBI" id="CHEBI:18420"/>
    </cofactor>
</comment>
<protein>
    <recommendedName>
        <fullName evidence="4">oxoglutarate dehydrogenase (succinyl-transferring)</fullName>
        <ecNumber evidence="4">1.2.4.2</ecNumber>
    </recommendedName>
</protein>
<dbReference type="InterPro" id="IPR001078">
    <property type="entry name" value="2-oxoacid_DH_actylTfrase"/>
</dbReference>
<dbReference type="GO" id="GO:0006099">
    <property type="term" value="P:tricarboxylic acid cycle"/>
    <property type="evidence" value="ECO:0007669"/>
    <property type="project" value="UniProtKB-UniPathway"/>
</dbReference>
<dbReference type="NCBIfam" id="NF006914">
    <property type="entry name" value="PRK09404.1"/>
    <property type="match status" value="1"/>
</dbReference>
<dbReference type="GO" id="GO:0030976">
    <property type="term" value="F:thiamine pyrophosphate binding"/>
    <property type="evidence" value="ECO:0007669"/>
    <property type="project" value="InterPro"/>
</dbReference>
<evidence type="ECO:0000256" key="1">
    <source>
        <dbReference type="ARBA" id="ARBA00001946"/>
    </source>
</evidence>
<dbReference type="EC" id="1.2.4.2" evidence="4"/>
<dbReference type="Pfam" id="PF00198">
    <property type="entry name" value="2-oxoacid_dh"/>
    <property type="match status" value="1"/>
</dbReference>
<dbReference type="InterPro" id="IPR032106">
    <property type="entry name" value="2-oxogl_dehyd_N"/>
</dbReference>
<dbReference type="PANTHER" id="PTHR23152:SF4">
    <property type="entry name" value="2-OXOADIPATE DEHYDROGENASE COMPLEX COMPONENT E1"/>
    <property type="match status" value="1"/>
</dbReference>
<dbReference type="NCBIfam" id="TIGR00239">
    <property type="entry name" value="2oxo_dh_E1"/>
    <property type="match status" value="1"/>
</dbReference>
<proteinExistence type="predicted"/>
<dbReference type="EMBL" id="CAFBNC010000001">
    <property type="protein sequence ID" value="CAB4920706.1"/>
    <property type="molecule type" value="Genomic_DNA"/>
</dbReference>
<dbReference type="Pfam" id="PF16870">
    <property type="entry name" value="OxoGdeHyase_C"/>
    <property type="match status" value="1"/>
</dbReference>
<dbReference type="AlphaFoldDB" id="A0A6J5YDB7"/>
<dbReference type="InterPro" id="IPR001017">
    <property type="entry name" value="DH_E1"/>
</dbReference>
<dbReference type="EMBL" id="CAEMXZ010000002">
    <property type="protein sequence ID" value="CAB4322377.1"/>
    <property type="molecule type" value="Genomic_DNA"/>
</dbReference>
<evidence type="ECO:0000256" key="10">
    <source>
        <dbReference type="ARBA" id="ARBA00052761"/>
    </source>
</evidence>
<dbReference type="SUPFAM" id="SSF52777">
    <property type="entry name" value="CoA-dependent acyltransferases"/>
    <property type="match status" value="1"/>
</dbReference>
<dbReference type="SMART" id="SM00861">
    <property type="entry name" value="Transket_pyr"/>
    <property type="match status" value="1"/>
</dbReference>
<dbReference type="Pfam" id="PF00676">
    <property type="entry name" value="E1_dh"/>
    <property type="match status" value="1"/>
</dbReference>
<evidence type="ECO:0000259" key="12">
    <source>
        <dbReference type="SMART" id="SM00861"/>
    </source>
</evidence>
<dbReference type="PANTHER" id="PTHR23152">
    <property type="entry name" value="2-OXOGLUTARATE DEHYDROGENASE"/>
    <property type="match status" value="1"/>
</dbReference>
<evidence type="ECO:0000256" key="6">
    <source>
        <dbReference type="ARBA" id="ARBA00022842"/>
    </source>
</evidence>
<name>A0A6J5YDB7_9ZZZZ</name>